<dbReference type="GO" id="GO:0004565">
    <property type="term" value="F:beta-galactosidase activity"/>
    <property type="evidence" value="ECO:0007669"/>
    <property type="project" value="InterPro"/>
</dbReference>
<dbReference type="OrthoDB" id="524207at2759"/>
<accession>A0A2K3E3G4</accession>
<evidence type="ECO:0000256" key="2">
    <source>
        <dbReference type="ARBA" id="ARBA00023295"/>
    </source>
</evidence>
<keyword evidence="3" id="KW-0472">Membrane</keyword>
<dbReference type="SUPFAM" id="SSF51445">
    <property type="entry name" value="(Trans)glycosidases"/>
    <property type="match status" value="1"/>
</dbReference>
<dbReference type="PANTHER" id="PTHR36447:SF1">
    <property type="entry name" value="BETA-GALACTOSIDASE GANA"/>
    <property type="match status" value="1"/>
</dbReference>
<dbReference type="ExpressionAtlas" id="A0A2K3E3G4">
    <property type="expression patterns" value="baseline and differential"/>
</dbReference>
<dbReference type="EMBL" id="CM008963">
    <property type="protein sequence ID" value="PNW87303.1"/>
    <property type="molecule type" value="Genomic_DNA"/>
</dbReference>
<evidence type="ECO:0000313" key="6">
    <source>
        <dbReference type="Proteomes" id="UP000006906"/>
    </source>
</evidence>
<gene>
    <name evidence="5" type="ORF">CHLRE_02g117200v5</name>
</gene>
<protein>
    <recommendedName>
        <fullName evidence="4">Glycoside hydrolase family 42 N-terminal domain-containing protein</fullName>
    </recommendedName>
</protein>
<organism evidence="5 6">
    <name type="scientific">Chlamydomonas reinhardtii</name>
    <name type="common">Chlamydomonas smithii</name>
    <dbReference type="NCBI Taxonomy" id="3055"/>
    <lineage>
        <taxon>Eukaryota</taxon>
        <taxon>Viridiplantae</taxon>
        <taxon>Chlorophyta</taxon>
        <taxon>core chlorophytes</taxon>
        <taxon>Chlorophyceae</taxon>
        <taxon>CS clade</taxon>
        <taxon>Chlamydomonadales</taxon>
        <taxon>Chlamydomonadaceae</taxon>
        <taxon>Chlamydomonas</taxon>
    </lineage>
</organism>
<dbReference type="Proteomes" id="UP000006906">
    <property type="component" value="Chromosome 2"/>
</dbReference>
<feature type="domain" description="Glycoside hydrolase family 42 N-terminal" evidence="4">
    <location>
        <begin position="148"/>
        <end position="332"/>
    </location>
</feature>
<dbReference type="PANTHER" id="PTHR36447">
    <property type="entry name" value="BETA-GALACTOSIDASE GANA"/>
    <property type="match status" value="1"/>
</dbReference>
<dbReference type="GO" id="GO:0005975">
    <property type="term" value="P:carbohydrate metabolic process"/>
    <property type="evidence" value="ECO:0007669"/>
    <property type="project" value="InterPro"/>
</dbReference>
<keyword evidence="3" id="KW-1133">Transmembrane helix</keyword>
<keyword evidence="1" id="KW-0378">Hydrolase</keyword>
<evidence type="ECO:0000256" key="3">
    <source>
        <dbReference type="SAM" id="Phobius"/>
    </source>
</evidence>
<keyword evidence="2" id="KW-0326">Glycosidase</keyword>
<reference evidence="5 6" key="1">
    <citation type="journal article" date="2007" name="Science">
        <title>The Chlamydomonas genome reveals the evolution of key animal and plant functions.</title>
        <authorList>
            <person name="Merchant S.S."/>
            <person name="Prochnik S.E."/>
            <person name="Vallon O."/>
            <person name="Harris E.H."/>
            <person name="Karpowicz S.J."/>
            <person name="Witman G.B."/>
            <person name="Terry A."/>
            <person name="Salamov A."/>
            <person name="Fritz-Laylin L.K."/>
            <person name="Marechal-Drouard L."/>
            <person name="Marshall W.F."/>
            <person name="Qu L.H."/>
            <person name="Nelson D.R."/>
            <person name="Sanderfoot A.A."/>
            <person name="Spalding M.H."/>
            <person name="Kapitonov V.V."/>
            <person name="Ren Q."/>
            <person name="Ferris P."/>
            <person name="Lindquist E."/>
            <person name="Shapiro H."/>
            <person name="Lucas S.M."/>
            <person name="Grimwood J."/>
            <person name="Schmutz J."/>
            <person name="Cardol P."/>
            <person name="Cerutti H."/>
            <person name="Chanfreau G."/>
            <person name="Chen C.L."/>
            <person name="Cognat V."/>
            <person name="Croft M.T."/>
            <person name="Dent R."/>
            <person name="Dutcher S."/>
            <person name="Fernandez E."/>
            <person name="Fukuzawa H."/>
            <person name="Gonzalez-Ballester D."/>
            <person name="Gonzalez-Halphen D."/>
            <person name="Hallmann A."/>
            <person name="Hanikenne M."/>
            <person name="Hippler M."/>
            <person name="Inwood W."/>
            <person name="Jabbari K."/>
            <person name="Kalanon M."/>
            <person name="Kuras R."/>
            <person name="Lefebvre P.A."/>
            <person name="Lemaire S.D."/>
            <person name="Lobanov A.V."/>
            <person name="Lohr M."/>
            <person name="Manuell A."/>
            <person name="Meier I."/>
            <person name="Mets L."/>
            <person name="Mittag M."/>
            <person name="Mittelmeier T."/>
            <person name="Moroney J.V."/>
            <person name="Moseley J."/>
            <person name="Napoli C."/>
            <person name="Nedelcu A.M."/>
            <person name="Niyogi K."/>
            <person name="Novoselov S.V."/>
            <person name="Paulsen I.T."/>
            <person name="Pazour G."/>
            <person name="Purton S."/>
            <person name="Ral J.P."/>
            <person name="Riano-Pachon D.M."/>
            <person name="Riekhof W."/>
            <person name="Rymarquis L."/>
            <person name="Schroda M."/>
            <person name="Stern D."/>
            <person name="Umen J."/>
            <person name="Willows R."/>
            <person name="Wilson N."/>
            <person name="Zimmer S.L."/>
            <person name="Allmer J."/>
            <person name="Balk J."/>
            <person name="Bisova K."/>
            <person name="Chen C.J."/>
            <person name="Elias M."/>
            <person name="Gendler K."/>
            <person name="Hauser C."/>
            <person name="Lamb M.R."/>
            <person name="Ledford H."/>
            <person name="Long J.C."/>
            <person name="Minagawa J."/>
            <person name="Page M.D."/>
            <person name="Pan J."/>
            <person name="Pootakham W."/>
            <person name="Roje S."/>
            <person name="Rose A."/>
            <person name="Stahlberg E."/>
            <person name="Terauchi A.M."/>
            <person name="Yang P."/>
            <person name="Ball S."/>
            <person name="Bowler C."/>
            <person name="Dieckmann C.L."/>
            <person name="Gladyshev V.N."/>
            <person name="Green P."/>
            <person name="Jorgensen R."/>
            <person name="Mayfield S."/>
            <person name="Mueller-Roeber B."/>
            <person name="Rajamani S."/>
            <person name="Sayre R.T."/>
            <person name="Brokstein P."/>
            <person name="Dubchak I."/>
            <person name="Goodstein D."/>
            <person name="Hornick L."/>
            <person name="Huang Y.W."/>
            <person name="Jhaveri J."/>
            <person name="Luo Y."/>
            <person name="Martinez D."/>
            <person name="Ngau W.C."/>
            <person name="Otillar B."/>
            <person name="Poliakov A."/>
            <person name="Porter A."/>
            <person name="Szajkowski L."/>
            <person name="Werner G."/>
            <person name="Zhou K."/>
            <person name="Grigoriev I.V."/>
            <person name="Rokhsar D.S."/>
            <person name="Grossman A.R."/>
        </authorList>
    </citation>
    <scope>NUCLEOTIDE SEQUENCE [LARGE SCALE GENOMIC DNA]</scope>
    <source>
        <strain evidence="6">CC-503</strain>
    </source>
</reference>
<dbReference type="Pfam" id="PF02449">
    <property type="entry name" value="Glyco_hydro_42"/>
    <property type="match status" value="1"/>
</dbReference>
<keyword evidence="6" id="KW-1185">Reference proteome</keyword>
<keyword evidence="3" id="KW-0812">Transmembrane</keyword>
<dbReference type="InterPro" id="IPR003476">
    <property type="entry name" value="Glyco_hydro_42"/>
</dbReference>
<feature type="transmembrane region" description="Helical" evidence="3">
    <location>
        <begin position="36"/>
        <end position="57"/>
    </location>
</feature>
<dbReference type="KEGG" id="cre:CHLRE_02g117200v5"/>
<proteinExistence type="predicted"/>
<dbReference type="RefSeq" id="XP_042927625.1">
    <property type="nucleotide sequence ID" value="XM_043059991.1"/>
</dbReference>
<dbReference type="InParanoid" id="A0A2K3E3G4"/>
<dbReference type="InterPro" id="IPR013529">
    <property type="entry name" value="Glyco_hydro_42_N"/>
</dbReference>
<dbReference type="AlphaFoldDB" id="A0A2K3E3G4"/>
<dbReference type="Gene3D" id="3.20.20.80">
    <property type="entry name" value="Glycosidases"/>
    <property type="match status" value="1"/>
</dbReference>
<evidence type="ECO:0000256" key="1">
    <source>
        <dbReference type="ARBA" id="ARBA00022801"/>
    </source>
</evidence>
<evidence type="ECO:0000259" key="4">
    <source>
        <dbReference type="Pfam" id="PF02449"/>
    </source>
</evidence>
<dbReference type="InterPro" id="IPR017853">
    <property type="entry name" value="GH"/>
</dbReference>
<dbReference type="GeneID" id="5725188"/>
<name>A0A2K3E3G4_CHLRE</name>
<dbReference type="GO" id="GO:0009341">
    <property type="term" value="C:beta-galactosidase complex"/>
    <property type="evidence" value="ECO:0007669"/>
    <property type="project" value="InterPro"/>
</dbReference>
<dbReference type="PaxDb" id="3055-EDP07334"/>
<evidence type="ECO:0000313" key="5">
    <source>
        <dbReference type="EMBL" id="PNW87303.1"/>
    </source>
</evidence>
<dbReference type="Gramene" id="PNW87303">
    <property type="protein sequence ID" value="PNW87303"/>
    <property type="gene ID" value="CHLRE_02g117200v5"/>
</dbReference>
<sequence length="617" mass="66933">MRLTGGGGLPSRRRTTSQSGAATVTYSLRSALLSPAALWAFIGATIVVLLFSFGVSLHGKDAPTAKVQPLRLRRLQGGGGLQSLLSSGRTVGAAEADTRFGSIYHDQLLGKFKLDQGRAGGLAQELVSTLKEMESPDGAALTGVLFSSPWSWFELEQGAIRFDYLDWVAEAACSNTGLKVAFLLDVVRAPAWVFAKWPDARAADSHGRKYELLSWFHEEARKQALQVVAEVTKHLVETHRDCVVAVQPVFNNEYEARYTQEHDCYQDYSAPALSAFRGWLRSRRPRIEDLNMRWGTTFASWEELTPPVLEAGSFPGVDMSPRYWDFLRWREQAGADVFNGACAAVQAAGALCFHHVPEFFTVLDAVYSGGSMLKHIASSPHTDFLIIDSGLRTPYGTVMNPTKLRMFVGAAVSYGKPVHFEAAVRQDSGGSSNAAYELLGSASRNALMAGARGLGVTGWLGKLQPDAQLAAALQPPPVECRGSGELVGVFIHIDSCMAWHGLQWQSARKDPLHDFVQDLADTLSARCTTDLVVHVELERFAADLLGSSTGGAGSSRSGGRRFDRVVFVEPLVLTAKELDTYALVKAAVASLPPSRAVVMRLPANNTAGVQLQVHEEL</sequence>